<feature type="chain" id="PRO_5041962311" evidence="1">
    <location>
        <begin position="20"/>
        <end position="283"/>
    </location>
</feature>
<comment type="caution">
    <text evidence="2">The sequence shown here is derived from an EMBL/GenBank/DDBJ whole genome shotgun (WGS) entry which is preliminary data.</text>
</comment>
<organism evidence="2 3">
    <name type="scientific">Mycena maculata</name>
    <dbReference type="NCBI Taxonomy" id="230809"/>
    <lineage>
        <taxon>Eukaryota</taxon>
        <taxon>Fungi</taxon>
        <taxon>Dikarya</taxon>
        <taxon>Basidiomycota</taxon>
        <taxon>Agaricomycotina</taxon>
        <taxon>Agaricomycetes</taxon>
        <taxon>Agaricomycetidae</taxon>
        <taxon>Agaricales</taxon>
        <taxon>Marasmiineae</taxon>
        <taxon>Mycenaceae</taxon>
        <taxon>Mycena</taxon>
    </lineage>
</organism>
<keyword evidence="3" id="KW-1185">Reference proteome</keyword>
<dbReference type="Proteomes" id="UP001215280">
    <property type="component" value="Unassembled WGS sequence"/>
</dbReference>
<sequence length="283" mass="31725">MQLFKLLPFACALLVSVASAPFAEVDTYNNALSHTGTQVHLAHEARVPDESGVSLLDAFIAHIARAHEVYCAALATWIHFRRAPQTETDWDLDIKIVSNLLSLVAMKLAHRYDTWPPGTPTRQIRTLLAQEQAKLAETLFRKRMPTAIPPIQLVTYWPALLGSESPADAKNVNFTMNGRCRPGGIPPRNSPVIWAPKLTRTRSWPLARRNVPEPRMHFIIHLCRQAERSLVDNVANIISDGMGWASRCGDYGVILILLFIQVEMREPGQVTGASEIRRPREDQ</sequence>
<evidence type="ECO:0000313" key="2">
    <source>
        <dbReference type="EMBL" id="KAJ7731809.1"/>
    </source>
</evidence>
<evidence type="ECO:0000256" key="1">
    <source>
        <dbReference type="SAM" id="SignalP"/>
    </source>
</evidence>
<feature type="signal peptide" evidence="1">
    <location>
        <begin position="1"/>
        <end position="19"/>
    </location>
</feature>
<name>A0AAD7HZT0_9AGAR</name>
<keyword evidence="1" id="KW-0732">Signal</keyword>
<proteinExistence type="predicted"/>
<accession>A0AAD7HZT0</accession>
<protein>
    <submittedName>
        <fullName evidence="2">Uncharacterized protein</fullName>
    </submittedName>
</protein>
<gene>
    <name evidence="2" type="ORF">DFH07DRAFT_781136</name>
</gene>
<dbReference type="AlphaFoldDB" id="A0AAD7HZT0"/>
<reference evidence="2" key="1">
    <citation type="submission" date="2023-03" db="EMBL/GenBank/DDBJ databases">
        <title>Massive genome expansion in bonnet fungi (Mycena s.s.) driven by repeated elements and novel gene families across ecological guilds.</title>
        <authorList>
            <consortium name="Lawrence Berkeley National Laboratory"/>
            <person name="Harder C.B."/>
            <person name="Miyauchi S."/>
            <person name="Viragh M."/>
            <person name="Kuo A."/>
            <person name="Thoen E."/>
            <person name="Andreopoulos B."/>
            <person name="Lu D."/>
            <person name="Skrede I."/>
            <person name="Drula E."/>
            <person name="Henrissat B."/>
            <person name="Morin E."/>
            <person name="Kohler A."/>
            <person name="Barry K."/>
            <person name="LaButti K."/>
            <person name="Morin E."/>
            <person name="Salamov A."/>
            <person name="Lipzen A."/>
            <person name="Mereny Z."/>
            <person name="Hegedus B."/>
            <person name="Baldrian P."/>
            <person name="Stursova M."/>
            <person name="Weitz H."/>
            <person name="Taylor A."/>
            <person name="Grigoriev I.V."/>
            <person name="Nagy L.G."/>
            <person name="Martin F."/>
            <person name="Kauserud H."/>
        </authorList>
    </citation>
    <scope>NUCLEOTIDE SEQUENCE</scope>
    <source>
        <strain evidence="2">CBHHK188m</strain>
    </source>
</reference>
<dbReference type="EMBL" id="JARJLG010000180">
    <property type="protein sequence ID" value="KAJ7731809.1"/>
    <property type="molecule type" value="Genomic_DNA"/>
</dbReference>
<evidence type="ECO:0000313" key="3">
    <source>
        <dbReference type="Proteomes" id="UP001215280"/>
    </source>
</evidence>